<gene>
    <name evidence="2" type="ORF">VV01_21825</name>
</gene>
<sequence length="179" mass="19151">MAACGGDDKPGSRSTPTTASATTPTNAEQYAEATDVYRRWLALTDQTTVKKGATLPPSATQLATPKAIESANDSNREFWAPREQPAFTIVRATLTTTLLGTTGKEVRYAAEGPDSNTLALQVCMKSDGHSYNKAGKDLRVQANNFSGIVTFRTSDDGRTWKVDDQSNIKEGSKCTATAP</sequence>
<proteinExistence type="predicted"/>
<dbReference type="Proteomes" id="UP000037397">
    <property type="component" value="Unassembled WGS sequence"/>
</dbReference>
<feature type="compositionally biased region" description="Low complexity" evidence="1">
    <location>
        <begin position="14"/>
        <end position="25"/>
    </location>
</feature>
<comment type="caution">
    <text evidence="2">The sequence shown here is derived from an EMBL/GenBank/DDBJ whole genome shotgun (WGS) entry which is preliminary data.</text>
</comment>
<accession>A0A0L6CDK7</accession>
<keyword evidence="3" id="KW-1185">Reference proteome</keyword>
<dbReference type="STRING" id="1631356.VV01_21825"/>
<reference evidence="3" key="1">
    <citation type="submission" date="2015-03" db="EMBL/GenBank/DDBJ databases">
        <title>Luteipulveratus halotolerans sp. nov., a novel actinobacterium (Dermacoccaceae) from Sarawak, Malaysia.</title>
        <authorList>
            <person name="Juboi H."/>
            <person name="Basik A."/>
            <person name="Shamsul S.S."/>
            <person name="Arnold P."/>
            <person name="Schmitt E.K."/>
            <person name="Sanglier J.-J."/>
            <person name="Yeo T."/>
        </authorList>
    </citation>
    <scope>NUCLEOTIDE SEQUENCE [LARGE SCALE GENOMIC DNA]</scope>
    <source>
        <strain evidence="3">C296001</strain>
    </source>
</reference>
<name>A0A0L6CDK7_9MICO</name>
<feature type="compositionally biased region" description="Basic and acidic residues" evidence="1">
    <location>
        <begin position="1"/>
        <end position="11"/>
    </location>
</feature>
<protein>
    <submittedName>
        <fullName evidence="2">Uncharacterized protein</fullName>
    </submittedName>
</protein>
<organism evidence="2 3">
    <name type="scientific">Luteipulveratus halotolerans</name>
    <dbReference type="NCBI Taxonomy" id="1631356"/>
    <lineage>
        <taxon>Bacteria</taxon>
        <taxon>Bacillati</taxon>
        <taxon>Actinomycetota</taxon>
        <taxon>Actinomycetes</taxon>
        <taxon>Micrococcales</taxon>
        <taxon>Dermacoccaceae</taxon>
        <taxon>Luteipulveratus</taxon>
    </lineage>
</organism>
<evidence type="ECO:0000256" key="1">
    <source>
        <dbReference type="SAM" id="MobiDB-lite"/>
    </source>
</evidence>
<evidence type="ECO:0000313" key="3">
    <source>
        <dbReference type="Proteomes" id="UP000037397"/>
    </source>
</evidence>
<feature type="region of interest" description="Disordered" evidence="1">
    <location>
        <begin position="1"/>
        <end position="29"/>
    </location>
</feature>
<evidence type="ECO:0000313" key="2">
    <source>
        <dbReference type="EMBL" id="KNX35902.1"/>
    </source>
</evidence>
<dbReference type="AlphaFoldDB" id="A0A0L6CDK7"/>
<dbReference type="EMBL" id="LAIR01000003">
    <property type="protein sequence ID" value="KNX35902.1"/>
    <property type="molecule type" value="Genomic_DNA"/>
</dbReference>